<dbReference type="CDD" id="cd02014">
    <property type="entry name" value="TPP_POX"/>
    <property type="match status" value="1"/>
</dbReference>
<evidence type="ECO:0000313" key="8">
    <source>
        <dbReference type="EMBL" id="MBF7115541.1"/>
    </source>
</evidence>
<evidence type="ECO:0000256" key="3">
    <source>
        <dbReference type="NCBIfam" id="TIGR02720"/>
    </source>
</evidence>
<dbReference type="InterPro" id="IPR014092">
    <property type="entry name" value="Pyruvate_oxidase"/>
</dbReference>
<dbReference type="CDD" id="cd07039">
    <property type="entry name" value="TPP_PYR_POX"/>
    <property type="match status" value="1"/>
</dbReference>
<evidence type="ECO:0000256" key="2">
    <source>
        <dbReference type="ARBA" id="ARBA00023052"/>
    </source>
</evidence>
<dbReference type="PANTHER" id="PTHR42981">
    <property type="entry name" value="PYRUVATE DEHYDROGENASE [UBIQUINONE]"/>
    <property type="match status" value="1"/>
</dbReference>
<dbReference type="GO" id="GO:0030976">
    <property type="term" value="F:thiamine pyrophosphate binding"/>
    <property type="evidence" value="ECO:0007669"/>
    <property type="project" value="InterPro"/>
</dbReference>
<evidence type="ECO:0000313" key="9">
    <source>
        <dbReference type="Proteomes" id="UP001194632"/>
    </source>
</evidence>
<dbReference type="PROSITE" id="PS00187">
    <property type="entry name" value="TPP_ENZYMES"/>
    <property type="match status" value="1"/>
</dbReference>
<dbReference type="InterPro" id="IPR047210">
    <property type="entry name" value="TPP_PYR_POXB-like"/>
</dbReference>
<keyword evidence="8" id="KW-0560">Oxidoreductase</keyword>
<evidence type="ECO:0000256" key="1">
    <source>
        <dbReference type="ARBA" id="ARBA00007812"/>
    </source>
</evidence>
<comment type="similarity">
    <text evidence="1 4">Belongs to the TPP enzyme family.</text>
</comment>
<dbReference type="InterPro" id="IPR047212">
    <property type="entry name" value="TPP_POXB-like"/>
</dbReference>
<reference evidence="8" key="1">
    <citation type="submission" date="2020-11" db="EMBL/GenBank/DDBJ databases">
        <title>Antibiotic susceptibility profiles of Pediococcus pentosaceus from various origins and their implications for the safety assessment of strains with food-technology applications.</title>
        <authorList>
            <person name="Shani N."/>
            <person name="Oberhaensli S."/>
            <person name="Arias E."/>
        </authorList>
    </citation>
    <scope>NUCLEOTIDE SEQUENCE</scope>
    <source>
        <strain evidence="8">FAM 24207</strain>
    </source>
</reference>
<dbReference type="GO" id="GO:0000287">
    <property type="term" value="F:magnesium ion binding"/>
    <property type="evidence" value="ECO:0007669"/>
    <property type="project" value="InterPro"/>
</dbReference>
<proteinExistence type="inferred from homology"/>
<dbReference type="InterPro" id="IPR012000">
    <property type="entry name" value="Thiamin_PyroP_enz_cen_dom"/>
</dbReference>
<evidence type="ECO:0000259" key="5">
    <source>
        <dbReference type="Pfam" id="PF00205"/>
    </source>
</evidence>
<dbReference type="Pfam" id="PF02775">
    <property type="entry name" value="TPP_enzyme_C"/>
    <property type="match status" value="1"/>
</dbReference>
<dbReference type="SUPFAM" id="SSF52518">
    <property type="entry name" value="Thiamin diphosphate-binding fold (THDP-binding)"/>
    <property type="match status" value="2"/>
</dbReference>
<dbReference type="SUPFAM" id="SSF52467">
    <property type="entry name" value="DHS-like NAD/FAD-binding domain"/>
    <property type="match status" value="1"/>
</dbReference>
<feature type="domain" description="Thiamine pyrophosphate enzyme central" evidence="5">
    <location>
        <begin position="195"/>
        <end position="321"/>
    </location>
</feature>
<name>A0AB73HH79_PEDPE</name>
<feature type="domain" description="Thiamine pyrophosphate enzyme N-terminal TPP-binding" evidence="7">
    <location>
        <begin position="5"/>
        <end position="119"/>
    </location>
</feature>
<keyword evidence="8" id="KW-0670">Pyruvate</keyword>
<sequence>MAKIKAGQALAQVLKSWDIDHIYGITADSINNTVDGLYQERAGLKYIQVRHEEVGALAATADAKLTGKIGVGFGSAGPGATHLFNGLYDAKMDHAPVLALVGQSSTEVMNTNFFQEMNQDPMFVDVAVFHKQVVSANQIPYVVDEAIRAAYAQKGPAVVIIPDDLSGQEIDYTPIKTPKIYQQPVHSAIADSAITDTITALKAAKHPLLWIGRGAAGARQQVVQFSEDFQVPVVAAVPGTGIMPSDHPSFMGSMGRLGTKSAFEVAQKADLILFVGTNFPFARFWPNNIKVIQVNNNPEDLGKQRDADMAILADAKEFLDTILAQNVKLPASKWLKAAQKDKANWDAWLEKLSKNDRDGLRAESVMAAIKDYAADNTVFGLDVGNNTEWAIRQIPLNRSQKFTLSGWFATMGYGLPAGMAAKLSYPERPVITISGDGGFAMVMQDLITEVKYEMPIVNVVLENKSFGFIQHEKIVANQAPYGIDLQGANWAGIAENMGAIGLTATDLLSLTKAFAKIDELQKAGNTKPIVLDAKIVNNDPVDTSFMPLDPQIFDEATIKNFREQYELTDGQPALSEILNDLK</sequence>
<dbReference type="InterPro" id="IPR011766">
    <property type="entry name" value="TPP_enzyme_TPP-bd"/>
</dbReference>
<keyword evidence="2 4" id="KW-0786">Thiamine pyrophosphate</keyword>
<evidence type="ECO:0000259" key="7">
    <source>
        <dbReference type="Pfam" id="PF02776"/>
    </source>
</evidence>
<feature type="domain" description="Thiamine pyrophosphate enzyme TPP-binding" evidence="6">
    <location>
        <begin position="382"/>
        <end position="517"/>
    </location>
</feature>
<dbReference type="GO" id="GO:0047112">
    <property type="term" value="F:pyruvate oxidase activity"/>
    <property type="evidence" value="ECO:0007669"/>
    <property type="project" value="UniProtKB-UniRule"/>
</dbReference>
<dbReference type="Pfam" id="PF02776">
    <property type="entry name" value="TPP_enzyme_N"/>
    <property type="match status" value="1"/>
</dbReference>
<comment type="caution">
    <text evidence="8">The sequence shown here is derived from an EMBL/GenBank/DDBJ whole genome shotgun (WGS) entry which is preliminary data.</text>
</comment>
<dbReference type="PANTHER" id="PTHR42981:SF2">
    <property type="entry name" value="PYRUVATE DEHYDROGENASE [UBIQUINONE]"/>
    <property type="match status" value="1"/>
</dbReference>
<organism evidence="8 9">
    <name type="scientific">Pediococcus pentosaceus</name>
    <dbReference type="NCBI Taxonomy" id="1255"/>
    <lineage>
        <taxon>Bacteria</taxon>
        <taxon>Bacillati</taxon>
        <taxon>Bacillota</taxon>
        <taxon>Bacilli</taxon>
        <taxon>Lactobacillales</taxon>
        <taxon>Lactobacillaceae</taxon>
        <taxon>Pediococcus</taxon>
    </lineage>
</organism>
<dbReference type="AlphaFoldDB" id="A0AB73HH79"/>
<dbReference type="EMBL" id="JADOFP010000007">
    <property type="protein sequence ID" value="MBF7115541.1"/>
    <property type="molecule type" value="Genomic_DNA"/>
</dbReference>
<dbReference type="InterPro" id="IPR029061">
    <property type="entry name" value="THDP-binding"/>
</dbReference>
<dbReference type="RefSeq" id="WP_195749944.1">
    <property type="nucleotide sequence ID" value="NZ_JADOFP010000007.1"/>
</dbReference>
<dbReference type="Gene3D" id="3.40.50.970">
    <property type="match status" value="2"/>
</dbReference>
<dbReference type="Proteomes" id="UP001194632">
    <property type="component" value="Unassembled WGS sequence"/>
</dbReference>
<dbReference type="InterPro" id="IPR029035">
    <property type="entry name" value="DHS-like_NAD/FAD-binding_dom"/>
</dbReference>
<protein>
    <recommendedName>
        <fullName evidence="3">Pyruvate oxidase</fullName>
        <ecNumber evidence="3">1.2.3.3</ecNumber>
    </recommendedName>
</protein>
<dbReference type="Gene3D" id="3.40.50.1220">
    <property type="entry name" value="TPP-binding domain"/>
    <property type="match status" value="1"/>
</dbReference>
<dbReference type="Pfam" id="PF00205">
    <property type="entry name" value="TPP_enzyme_M"/>
    <property type="match status" value="1"/>
</dbReference>
<dbReference type="InterPro" id="IPR000399">
    <property type="entry name" value="TPP-bd_CS"/>
</dbReference>
<accession>A0AB73HH79</accession>
<evidence type="ECO:0000259" key="6">
    <source>
        <dbReference type="Pfam" id="PF02775"/>
    </source>
</evidence>
<dbReference type="EC" id="1.2.3.3" evidence="3"/>
<dbReference type="NCBIfam" id="TIGR02720">
    <property type="entry name" value="pyruv_oxi_spxB"/>
    <property type="match status" value="1"/>
</dbReference>
<dbReference type="InterPro" id="IPR047211">
    <property type="entry name" value="POXB-like"/>
</dbReference>
<gene>
    <name evidence="8" type="primary">spxB</name>
    <name evidence="8" type="ORF">ITQ90_08670</name>
</gene>
<evidence type="ECO:0000256" key="4">
    <source>
        <dbReference type="RuleBase" id="RU362132"/>
    </source>
</evidence>
<dbReference type="InterPro" id="IPR012001">
    <property type="entry name" value="Thiamin_PyroP_enz_TPP-bd_dom"/>
</dbReference>